<name>A0A6A5RHF7_9PLEO</name>
<dbReference type="GeneID" id="54351366"/>
<dbReference type="EMBL" id="ML978988">
    <property type="protein sequence ID" value="KAF1925037.1"/>
    <property type="molecule type" value="Genomic_DNA"/>
</dbReference>
<evidence type="ECO:0000313" key="3">
    <source>
        <dbReference type="Proteomes" id="UP000800082"/>
    </source>
</evidence>
<proteinExistence type="predicted"/>
<feature type="compositionally biased region" description="Polar residues" evidence="1">
    <location>
        <begin position="22"/>
        <end position="63"/>
    </location>
</feature>
<evidence type="ECO:0000313" key="2">
    <source>
        <dbReference type="EMBL" id="KAF1925037.1"/>
    </source>
</evidence>
<evidence type="ECO:0000256" key="1">
    <source>
        <dbReference type="SAM" id="MobiDB-lite"/>
    </source>
</evidence>
<dbReference type="RefSeq" id="XP_033445289.1">
    <property type="nucleotide sequence ID" value="XM_033593698.1"/>
</dbReference>
<gene>
    <name evidence="2" type="ORF">M421DRAFT_424257</name>
</gene>
<reference evidence="2" key="1">
    <citation type="journal article" date="2020" name="Stud. Mycol.">
        <title>101 Dothideomycetes genomes: a test case for predicting lifestyles and emergence of pathogens.</title>
        <authorList>
            <person name="Haridas S."/>
            <person name="Albert R."/>
            <person name="Binder M."/>
            <person name="Bloem J."/>
            <person name="Labutti K."/>
            <person name="Salamov A."/>
            <person name="Andreopoulos B."/>
            <person name="Baker S."/>
            <person name="Barry K."/>
            <person name="Bills G."/>
            <person name="Bluhm B."/>
            <person name="Cannon C."/>
            <person name="Castanera R."/>
            <person name="Culley D."/>
            <person name="Daum C."/>
            <person name="Ezra D."/>
            <person name="Gonzalez J."/>
            <person name="Henrissat B."/>
            <person name="Kuo A."/>
            <person name="Liang C."/>
            <person name="Lipzen A."/>
            <person name="Lutzoni F."/>
            <person name="Magnuson J."/>
            <person name="Mondo S."/>
            <person name="Nolan M."/>
            <person name="Ohm R."/>
            <person name="Pangilinan J."/>
            <person name="Park H.-J."/>
            <person name="Ramirez L."/>
            <person name="Alfaro M."/>
            <person name="Sun H."/>
            <person name="Tritt A."/>
            <person name="Yoshinaga Y."/>
            <person name="Zwiers L.-H."/>
            <person name="Turgeon B."/>
            <person name="Goodwin S."/>
            <person name="Spatafora J."/>
            <person name="Crous P."/>
            <person name="Grigoriev I."/>
        </authorList>
    </citation>
    <scope>NUCLEOTIDE SEQUENCE</scope>
    <source>
        <strain evidence="2">CBS 183.55</strain>
    </source>
</reference>
<dbReference type="Proteomes" id="UP000800082">
    <property type="component" value="Unassembled WGS sequence"/>
</dbReference>
<protein>
    <submittedName>
        <fullName evidence="2">Uncharacterized protein</fullName>
    </submittedName>
</protein>
<feature type="compositionally biased region" description="Low complexity" evidence="1">
    <location>
        <begin position="1"/>
        <end position="21"/>
    </location>
</feature>
<sequence>MAPRTLSRPSSRTSSICSSDTMASVSSQQSQHPYLTPGRASTITSWTSSIERNPQRRSASNEDAMSRQAAIEAYLQLKVALFSKVASSTYTRSS</sequence>
<dbReference type="AlphaFoldDB" id="A0A6A5RHF7"/>
<dbReference type="OrthoDB" id="3687409at2759"/>
<feature type="region of interest" description="Disordered" evidence="1">
    <location>
        <begin position="1"/>
        <end position="65"/>
    </location>
</feature>
<organism evidence="2 3">
    <name type="scientific">Didymella exigua CBS 183.55</name>
    <dbReference type="NCBI Taxonomy" id="1150837"/>
    <lineage>
        <taxon>Eukaryota</taxon>
        <taxon>Fungi</taxon>
        <taxon>Dikarya</taxon>
        <taxon>Ascomycota</taxon>
        <taxon>Pezizomycotina</taxon>
        <taxon>Dothideomycetes</taxon>
        <taxon>Pleosporomycetidae</taxon>
        <taxon>Pleosporales</taxon>
        <taxon>Pleosporineae</taxon>
        <taxon>Didymellaceae</taxon>
        <taxon>Didymella</taxon>
    </lineage>
</organism>
<accession>A0A6A5RHF7</accession>
<keyword evidence="3" id="KW-1185">Reference proteome</keyword>